<proteinExistence type="predicted"/>
<protein>
    <recommendedName>
        <fullName evidence="3">Histone-lysine N-methyltransferase SETMAR</fullName>
    </recommendedName>
</protein>
<accession>A0ABY6L7Z2</accession>
<dbReference type="InterPro" id="IPR036397">
    <property type="entry name" value="RNaseH_sf"/>
</dbReference>
<dbReference type="Gene3D" id="3.30.420.10">
    <property type="entry name" value="Ribonuclease H-like superfamily/Ribonuclease H"/>
    <property type="match status" value="1"/>
</dbReference>
<dbReference type="InterPro" id="IPR052709">
    <property type="entry name" value="Transposase-MT_Hybrid"/>
</dbReference>
<gene>
    <name evidence="1" type="ORF">LAZ67_15000322</name>
</gene>
<organism evidence="1 2">
    <name type="scientific">Cordylochernes scorpioides</name>
    <dbReference type="NCBI Taxonomy" id="51811"/>
    <lineage>
        <taxon>Eukaryota</taxon>
        <taxon>Metazoa</taxon>
        <taxon>Ecdysozoa</taxon>
        <taxon>Arthropoda</taxon>
        <taxon>Chelicerata</taxon>
        <taxon>Arachnida</taxon>
        <taxon>Pseudoscorpiones</taxon>
        <taxon>Cheliferoidea</taxon>
        <taxon>Chernetidae</taxon>
        <taxon>Cordylochernes</taxon>
    </lineage>
</organism>
<evidence type="ECO:0000313" key="1">
    <source>
        <dbReference type="EMBL" id="UYV77277.1"/>
    </source>
</evidence>
<reference evidence="1 2" key="1">
    <citation type="submission" date="2022-01" db="EMBL/GenBank/DDBJ databases">
        <title>A chromosomal length assembly of Cordylochernes scorpioides.</title>
        <authorList>
            <person name="Zeh D."/>
            <person name="Zeh J."/>
        </authorList>
    </citation>
    <scope>NUCLEOTIDE SEQUENCE [LARGE SCALE GENOMIC DNA]</scope>
    <source>
        <strain evidence="1">IN4F17</strain>
        <tissue evidence="1">Whole Body</tissue>
    </source>
</reference>
<evidence type="ECO:0008006" key="3">
    <source>
        <dbReference type="Google" id="ProtNLM"/>
    </source>
</evidence>
<name>A0ABY6L7Z2_9ARAC</name>
<keyword evidence="2" id="KW-1185">Reference proteome</keyword>
<dbReference type="Proteomes" id="UP001235939">
    <property type="component" value="Chromosome 15"/>
</dbReference>
<sequence>MEGPIFRTSLHWWNTALLTRYLPDGSQRVAHFTYQELCYTPQKFEVANAIAAPRMGPIIAKKRPDRQGQIILLHDNARPHVAQVVKVELQELEWEVLQHPPYSPDLAPTDYYLFRYMSNHMRGTNFDDEEDLKPWLNNFFDTRPSDFWVTWNGYVHGKIPILFSTLVFSIENFHTLPIGWNNYVEYLIYGELLSGQVDEVAGVTHLKTKMVLVDGSLRYTGQLHSLGMEADAEEPGLQIQGHFAGGEERERESSVNLANN</sequence>
<evidence type="ECO:0000313" key="2">
    <source>
        <dbReference type="Proteomes" id="UP001235939"/>
    </source>
</evidence>
<dbReference type="PANTHER" id="PTHR46060">
    <property type="entry name" value="MARINER MOS1 TRANSPOSASE-LIKE PROTEIN"/>
    <property type="match status" value="1"/>
</dbReference>
<dbReference type="EMBL" id="CP092877">
    <property type="protein sequence ID" value="UYV77277.1"/>
    <property type="molecule type" value="Genomic_DNA"/>
</dbReference>
<dbReference type="PANTHER" id="PTHR46060:SF1">
    <property type="entry name" value="MARINER MOS1 TRANSPOSASE-LIKE PROTEIN"/>
    <property type="match status" value="1"/>
</dbReference>